<dbReference type="PANTHER" id="PTHR43404:SF1">
    <property type="entry name" value="MNN4P"/>
    <property type="match status" value="1"/>
</dbReference>
<dbReference type="Proteomes" id="UP000239899">
    <property type="component" value="Unassembled WGS sequence"/>
</dbReference>
<evidence type="ECO:0000313" key="3">
    <source>
        <dbReference type="EMBL" id="PRW20648.1"/>
    </source>
</evidence>
<dbReference type="PANTHER" id="PTHR43404">
    <property type="entry name" value="LIPOPOLYSACCHARIDE CHOLINEPHOSPHOTRANSFERASE LICD"/>
    <property type="match status" value="1"/>
</dbReference>
<dbReference type="EMBL" id="LHPG02000022">
    <property type="protein sequence ID" value="PRW20648.1"/>
    <property type="molecule type" value="Genomic_DNA"/>
</dbReference>
<accession>A0A2P6TDD2</accession>
<reference evidence="4 5" key="1">
    <citation type="journal article" date="2018" name="Plant J.">
        <title>Genome sequences of Chlorella sorokiniana UTEX 1602 and Micractinium conductrix SAG 241.80: implications to maltose excretion by a green alga.</title>
        <authorList>
            <person name="Arriola M.B."/>
            <person name="Velmurugan N."/>
            <person name="Zhang Y."/>
            <person name="Plunkett M.H."/>
            <person name="Hondzo H."/>
            <person name="Barney B.M."/>
        </authorList>
    </citation>
    <scope>NUCLEOTIDE SEQUENCE [LARGE SCALE GENOMIC DNA]</scope>
    <source>
        <strain evidence="4">1602</strain>
        <strain evidence="5">UTEX 1602</strain>
    </source>
</reference>
<sequence length="325" mass="35358">MCSSPLPMRLRTTAGEAPAEEPRRVDVEAEQLQNPQQPVRRQPPVKAQELAAVTAAAARQQQHQQSAAPKAEGSKQHVKSKQLVAKGQQTAAGEKGKGQEGEGRRRRGTQSLTALTALGTVALYGSVRGGISLFHHARRKFLTQLLHDLAAALNDLGVTWWLDFGSLLGIHRDGELIKHDNDVDVAVWQPDWPALLADLQAALPQYSMRIVVPSDDPDTSFIRVYCPLGMADVFGATPAGDSRVLVDCGHGSCTEIDRAAVLPTGVMTWRGSKLSVPGNVPAALEQRYGPDWRVPRYMDKGTDVVEGQKLYARIFRALSNLGIRI</sequence>
<comment type="caution">
    <text evidence="4">The sequence shown here is derived from an EMBL/GenBank/DDBJ whole genome shotgun (WGS) entry which is preliminary data.</text>
</comment>
<feature type="domain" description="LicD/FKTN/FKRP nucleotidyltransferase" evidence="2">
    <location>
        <begin position="157"/>
        <end position="197"/>
    </location>
</feature>
<proteinExistence type="predicted"/>
<dbReference type="InterPro" id="IPR052942">
    <property type="entry name" value="LPS_cholinephosphotransferase"/>
</dbReference>
<gene>
    <name evidence="4" type="ORF">C2E21_8724</name>
</gene>
<dbReference type="GO" id="GO:0009100">
    <property type="term" value="P:glycoprotein metabolic process"/>
    <property type="evidence" value="ECO:0007669"/>
    <property type="project" value="UniProtKB-ARBA"/>
</dbReference>
<dbReference type="OrthoDB" id="444255at2759"/>
<organism evidence="4 5">
    <name type="scientific">Chlorella sorokiniana</name>
    <name type="common">Freshwater green alga</name>
    <dbReference type="NCBI Taxonomy" id="3076"/>
    <lineage>
        <taxon>Eukaryota</taxon>
        <taxon>Viridiplantae</taxon>
        <taxon>Chlorophyta</taxon>
        <taxon>core chlorophytes</taxon>
        <taxon>Trebouxiophyceae</taxon>
        <taxon>Chlorellales</taxon>
        <taxon>Chlorellaceae</taxon>
        <taxon>Chlorella clade</taxon>
        <taxon>Chlorella</taxon>
    </lineage>
</organism>
<name>A0A2P6TDD2_CHLSO</name>
<dbReference type="Pfam" id="PF04991">
    <property type="entry name" value="LicD"/>
    <property type="match status" value="1"/>
</dbReference>
<feature type="compositionally biased region" description="Basic and acidic residues" evidence="1">
    <location>
        <begin position="94"/>
        <end position="103"/>
    </location>
</feature>
<evidence type="ECO:0000259" key="2">
    <source>
        <dbReference type="Pfam" id="PF04991"/>
    </source>
</evidence>
<dbReference type="AlphaFoldDB" id="A0A2P6TDD2"/>
<dbReference type="EMBL" id="LHPG02000022">
    <property type="protein sequence ID" value="PRW20649.1"/>
    <property type="molecule type" value="Genomic_DNA"/>
</dbReference>
<evidence type="ECO:0000313" key="5">
    <source>
        <dbReference type="Proteomes" id="UP000239899"/>
    </source>
</evidence>
<evidence type="ECO:0000313" key="4">
    <source>
        <dbReference type="EMBL" id="PRW20649.1"/>
    </source>
</evidence>
<feature type="region of interest" description="Disordered" evidence="1">
    <location>
        <begin position="1"/>
        <end position="111"/>
    </location>
</feature>
<reference evidence="4" key="2">
    <citation type="submission" date="2018-02" db="EMBL/GenBank/DDBJ databases">
        <authorList>
            <person name="Cohen D.B."/>
            <person name="Kent A.D."/>
        </authorList>
    </citation>
    <scope>NUCLEOTIDE SEQUENCE</scope>
    <source>
        <strain evidence="4">1602</strain>
    </source>
</reference>
<feature type="compositionally biased region" description="Low complexity" evidence="1">
    <location>
        <begin position="33"/>
        <end position="71"/>
    </location>
</feature>
<keyword evidence="5" id="KW-1185">Reference proteome</keyword>
<dbReference type="InterPro" id="IPR007074">
    <property type="entry name" value="LicD/FKTN/FKRP_NTP_transf"/>
</dbReference>
<protein>
    <submittedName>
        <fullName evidence="4">Phosphate ABC transporter permease isoform A</fullName>
    </submittedName>
    <submittedName>
        <fullName evidence="3">Phosphate ABC transporter permease isoform B</fullName>
    </submittedName>
</protein>
<evidence type="ECO:0000256" key="1">
    <source>
        <dbReference type="SAM" id="MobiDB-lite"/>
    </source>
</evidence>